<gene>
    <name evidence="1" type="ORF">ANE_LOCUS11660</name>
</gene>
<dbReference type="EMBL" id="CABITT030000004">
    <property type="protein sequence ID" value="VVB01216.1"/>
    <property type="molecule type" value="Genomic_DNA"/>
</dbReference>
<keyword evidence="2" id="KW-1185">Reference proteome</keyword>
<evidence type="ECO:0000313" key="1">
    <source>
        <dbReference type="EMBL" id="VVB01216.1"/>
    </source>
</evidence>
<proteinExistence type="predicted"/>
<sequence>MREPKIKRDNNYNNIDVKADGAINDAVQSTKFEENSLLSVFGKKVDPEKYIKSEEEKKLAIKDQIVEKEDVVMDDVVGCEPLEEGHILRISPEKVVPDNYIDSEEHKQLAATLMATPKRAGIDLLPRTDKEKFVLFHRTLTKFLDL</sequence>
<protein>
    <submittedName>
        <fullName evidence="1">Uncharacterized protein</fullName>
    </submittedName>
</protein>
<dbReference type="Proteomes" id="UP000489600">
    <property type="component" value="Unassembled WGS sequence"/>
</dbReference>
<accession>A0A565BHV0</accession>
<name>A0A565BHV0_9BRAS</name>
<evidence type="ECO:0000313" key="2">
    <source>
        <dbReference type="Proteomes" id="UP000489600"/>
    </source>
</evidence>
<comment type="caution">
    <text evidence="1">The sequence shown here is derived from an EMBL/GenBank/DDBJ whole genome shotgun (WGS) entry which is preliminary data.</text>
</comment>
<organism evidence="1 2">
    <name type="scientific">Arabis nemorensis</name>
    <dbReference type="NCBI Taxonomy" id="586526"/>
    <lineage>
        <taxon>Eukaryota</taxon>
        <taxon>Viridiplantae</taxon>
        <taxon>Streptophyta</taxon>
        <taxon>Embryophyta</taxon>
        <taxon>Tracheophyta</taxon>
        <taxon>Spermatophyta</taxon>
        <taxon>Magnoliopsida</taxon>
        <taxon>eudicotyledons</taxon>
        <taxon>Gunneridae</taxon>
        <taxon>Pentapetalae</taxon>
        <taxon>rosids</taxon>
        <taxon>malvids</taxon>
        <taxon>Brassicales</taxon>
        <taxon>Brassicaceae</taxon>
        <taxon>Arabideae</taxon>
        <taxon>Arabis</taxon>
    </lineage>
</organism>
<dbReference type="AlphaFoldDB" id="A0A565BHV0"/>
<reference evidence="1" key="1">
    <citation type="submission" date="2019-07" db="EMBL/GenBank/DDBJ databases">
        <authorList>
            <person name="Dittberner H."/>
        </authorList>
    </citation>
    <scope>NUCLEOTIDE SEQUENCE [LARGE SCALE GENOMIC DNA]</scope>
</reference>